<dbReference type="Pfam" id="PF12527">
    <property type="entry name" value="DUF3727"/>
    <property type="match status" value="1"/>
</dbReference>
<dbReference type="Proteomes" id="UP000836788">
    <property type="component" value="Chromosome 2"/>
</dbReference>
<keyword evidence="1" id="KW-0732">Signal</keyword>
<reference evidence="2" key="1">
    <citation type="submission" date="2022-02" db="EMBL/GenBank/DDBJ databases">
        <authorList>
            <person name="Giguere J D."/>
        </authorList>
    </citation>
    <scope>NUCLEOTIDE SEQUENCE</scope>
    <source>
        <strain evidence="2">CCAP 1055/1</strain>
    </source>
</reference>
<gene>
    <name evidence="2" type="ORF">PTTT1_LOCUS29220</name>
</gene>
<name>A0A8J9SPE2_PHATR</name>
<dbReference type="EMBL" id="OU594943">
    <property type="protein sequence ID" value="CAG9285484.1"/>
    <property type="molecule type" value="Genomic_DNA"/>
</dbReference>
<dbReference type="AlphaFoldDB" id="A0A8J9SPE2"/>
<organism evidence="2">
    <name type="scientific">Phaeodactylum tricornutum</name>
    <name type="common">Diatom</name>
    <dbReference type="NCBI Taxonomy" id="2850"/>
    <lineage>
        <taxon>Eukaryota</taxon>
        <taxon>Sar</taxon>
        <taxon>Stramenopiles</taxon>
        <taxon>Ochrophyta</taxon>
        <taxon>Bacillariophyta</taxon>
        <taxon>Bacillariophyceae</taxon>
        <taxon>Bacillariophycidae</taxon>
        <taxon>Naviculales</taxon>
        <taxon>Phaeodactylaceae</taxon>
        <taxon>Phaeodactylum</taxon>
    </lineage>
</organism>
<accession>A0A8J9SPE2</accession>
<dbReference type="InterPro" id="IPR022203">
    <property type="entry name" value="DUF3727"/>
</dbReference>
<feature type="signal peptide" evidence="1">
    <location>
        <begin position="1"/>
        <end position="22"/>
    </location>
</feature>
<evidence type="ECO:0000256" key="1">
    <source>
        <dbReference type="SAM" id="SignalP"/>
    </source>
</evidence>
<dbReference type="OMA" id="EYGLYIP"/>
<protein>
    <submittedName>
        <fullName evidence="2">Uncharacterized protein</fullName>
    </submittedName>
</protein>
<evidence type="ECO:0000313" key="2">
    <source>
        <dbReference type="EMBL" id="CAG9285484.1"/>
    </source>
</evidence>
<proteinExistence type="predicted"/>
<feature type="chain" id="PRO_5035450365" evidence="1">
    <location>
        <begin position="23"/>
        <end position="264"/>
    </location>
</feature>
<sequence length="264" mass="29414">MKASDAGLFLLVALVSLTHLDAFVFPASASRLLPMTTSSPTAFVSARQILFGVNMAKDGNMPTLKRVPEDMEGVPTPFVDVVGNSFIECFADSVAFVDGIEYTIGVPCDYSVALCYFGDDDQLVPVELDDALMDDIFPMAESIVAEEFGEELVLQRTPQTLTLVGELEDDDDEEALQRFEEGDESSMEDEDDEEEVEVLLTFEHRNQEFNLVRLLDPILLVGKVDPSQPDNRILLTPEESDKVMPILEELFLEFQDEPDDDMMP</sequence>